<evidence type="ECO:0000313" key="1">
    <source>
        <dbReference type="EMBL" id="BCF95209.1"/>
    </source>
</evidence>
<keyword evidence="2" id="KW-1185">Reference proteome</keyword>
<dbReference type="EMBL" id="AP023177">
    <property type="protein sequence ID" value="BCF95209.1"/>
    <property type="molecule type" value="Genomic_DNA"/>
</dbReference>
<dbReference type="InterPro" id="IPR022283">
    <property type="entry name" value="PRTRC_protein-F"/>
</dbReference>
<protein>
    <recommendedName>
        <fullName evidence="3">PRTRC system protein F</fullName>
    </recommendedName>
</protein>
<evidence type="ECO:0000313" key="2">
    <source>
        <dbReference type="Proteomes" id="UP000510888"/>
    </source>
</evidence>
<reference evidence="1 2" key="1">
    <citation type="journal article" date="2020" name="Genes (Basel)">
        <title>Genomic Comparison of Insect Gut Symbionts from Divergent Burkholderia Subclades.</title>
        <authorList>
            <person name="Takeshita K."/>
            <person name="Kikuchi Y."/>
        </authorList>
    </citation>
    <scope>NUCLEOTIDE SEQUENCE [LARGE SCALE GENOMIC DNA]</scope>
    <source>
        <strain evidence="1 2">PGU16</strain>
        <plasmid evidence="1 2">PPGU16_p2</plasmid>
    </source>
</reference>
<proteinExistence type="predicted"/>
<organism evidence="1 2">
    <name type="scientific">Paraburkholderia largidicola</name>
    <dbReference type="NCBI Taxonomy" id="3014751"/>
    <lineage>
        <taxon>Bacteria</taxon>
        <taxon>Pseudomonadati</taxon>
        <taxon>Pseudomonadota</taxon>
        <taxon>Betaproteobacteria</taxon>
        <taxon>Burkholderiales</taxon>
        <taxon>Burkholderiaceae</taxon>
        <taxon>Paraburkholderia</taxon>
    </lineage>
</organism>
<evidence type="ECO:0008006" key="3">
    <source>
        <dbReference type="Google" id="ProtNLM"/>
    </source>
</evidence>
<geneLocation type="plasmid" evidence="1 2">
    <name>PPGU16_p2</name>
</geneLocation>
<dbReference type="NCBIfam" id="TIGR03742">
    <property type="entry name" value="PRTRC_F"/>
    <property type="match status" value="1"/>
</dbReference>
<keyword evidence="1" id="KW-0614">Plasmid</keyword>
<dbReference type="RefSeq" id="WP_180727395.1">
    <property type="nucleotide sequence ID" value="NZ_AP023177.1"/>
</dbReference>
<sequence>MFFDPRPADADVALEGVSWQPAQRAVARRRPANDLLTLPELSRAVVARPSLKWPADRDVTTLVGEHFTSGPVRAADVKTFASAGDAMAQALFAWIRRECGAMKRLLFRPYLLDTNAVQEQIMYQTDASDFEPTSALYLGIETPEDHVYVIEERAAPLRKAHPRLLATALILINRASFRTLVMRTPDDFLSLFAQWNWDGDPWCDDEDAIKLLQDRFGDDPDEFQHYLPSVVRDDVCPPSMEIGRWNAKRRCWRNDPALGIEALRRLQWTQTGWVRMLCAELERLTVLLTRAGPRALFDWSFRPEVIYGATSIAACDDVYTGDILDTHYEYFNSGGDGSLFHGFIALAQSPNDIRKQYADWSLGFSILRQVDRVAALLTRSA</sequence>
<name>A0A7I8C3W3_9BURK</name>
<gene>
    <name evidence="1" type="ORF">PPGU16_82760</name>
</gene>
<dbReference type="AlphaFoldDB" id="A0A7I8C3W3"/>
<dbReference type="Pfam" id="PF14456">
    <property type="entry name" value="alpha-hel2"/>
    <property type="match status" value="1"/>
</dbReference>
<dbReference type="KEGG" id="plad:PPGU16_82760"/>
<accession>A0A7I8C3W3</accession>
<dbReference type="Proteomes" id="UP000510888">
    <property type="component" value="Plasmid PPGU16_p2"/>
</dbReference>